<keyword evidence="3 5" id="KW-1133">Transmembrane helix</keyword>
<dbReference type="EMBL" id="CAJNOJ010000343">
    <property type="protein sequence ID" value="CAF1409354.1"/>
    <property type="molecule type" value="Genomic_DNA"/>
</dbReference>
<dbReference type="Proteomes" id="UP000663852">
    <property type="component" value="Unassembled WGS sequence"/>
</dbReference>
<evidence type="ECO:0000313" key="7">
    <source>
        <dbReference type="EMBL" id="CAF1063357.1"/>
    </source>
</evidence>
<gene>
    <name evidence="8" type="ORF">EDS130_LOCUS36604</name>
    <name evidence="7" type="ORF">XAT740_LOCUS16408</name>
</gene>
<feature type="domain" description="G-protein coupled receptors family 1 profile" evidence="6">
    <location>
        <begin position="34"/>
        <end position="297"/>
    </location>
</feature>
<evidence type="ECO:0000256" key="1">
    <source>
        <dbReference type="ARBA" id="ARBA00004370"/>
    </source>
</evidence>
<evidence type="ECO:0000313" key="9">
    <source>
        <dbReference type="Proteomes" id="UP000663828"/>
    </source>
</evidence>
<organism evidence="7 9">
    <name type="scientific">Adineta ricciae</name>
    <name type="common">Rotifer</name>
    <dbReference type="NCBI Taxonomy" id="249248"/>
    <lineage>
        <taxon>Eukaryota</taxon>
        <taxon>Metazoa</taxon>
        <taxon>Spiralia</taxon>
        <taxon>Gnathifera</taxon>
        <taxon>Rotifera</taxon>
        <taxon>Eurotatoria</taxon>
        <taxon>Bdelloidea</taxon>
        <taxon>Adinetida</taxon>
        <taxon>Adinetidae</taxon>
        <taxon>Adineta</taxon>
    </lineage>
</organism>
<reference evidence="7" key="1">
    <citation type="submission" date="2021-02" db="EMBL/GenBank/DDBJ databases">
        <authorList>
            <person name="Nowell W R."/>
        </authorList>
    </citation>
    <scope>NUCLEOTIDE SEQUENCE</scope>
</reference>
<dbReference type="GO" id="GO:0016020">
    <property type="term" value="C:membrane"/>
    <property type="evidence" value="ECO:0007669"/>
    <property type="project" value="UniProtKB-SubCell"/>
</dbReference>
<dbReference type="InterPro" id="IPR000276">
    <property type="entry name" value="GPCR_Rhodpsn"/>
</dbReference>
<comment type="caution">
    <text evidence="7">The sequence shown here is derived from an EMBL/GenBank/DDBJ whole genome shotgun (WGS) entry which is preliminary data.</text>
</comment>
<evidence type="ECO:0000256" key="5">
    <source>
        <dbReference type="SAM" id="Phobius"/>
    </source>
</evidence>
<dbReference type="GO" id="GO:0004930">
    <property type="term" value="F:G protein-coupled receptor activity"/>
    <property type="evidence" value="ECO:0007669"/>
    <property type="project" value="InterPro"/>
</dbReference>
<protein>
    <recommendedName>
        <fullName evidence="6">G-protein coupled receptors family 1 profile domain-containing protein</fullName>
    </recommendedName>
</protein>
<feature type="transmembrane region" description="Helical" evidence="5">
    <location>
        <begin position="197"/>
        <end position="216"/>
    </location>
</feature>
<evidence type="ECO:0000259" key="6">
    <source>
        <dbReference type="PROSITE" id="PS50262"/>
    </source>
</evidence>
<dbReference type="CDD" id="cd00637">
    <property type="entry name" value="7tm_classA_rhodopsin-like"/>
    <property type="match status" value="1"/>
</dbReference>
<feature type="transmembrane region" description="Helical" evidence="5">
    <location>
        <begin position="139"/>
        <end position="158"/>
    </location>
</feature>
<keyword evidence="4 5" id="KW-0472">Membrane</keyword>
<evidence type="ECO:0000256" key="3">
    <source>
        <dbReference type="ARBA" id="ARBA00022989"/>
    </source>
</evidence>
<feature type="transmembrane region" description="Helical" evidence="5">
    <location>
        <begin position="237"/>
        <end position="261"/>
    </location>
</feature>
<dbReference type="AlphaFoldDB" id="A0A814LHE9"/>
<evidence type="ECO:0000256" key="2">
    <source>
        <dbReference type="ARBA" id="ARBA00022692"/>
    </source>
</evidence>
<evidence type="ECO:0000256" key="4">
    <source>
        <dbReference type="ARBA" id="ARBA00023136"/>
    </source>
</evidence>
<evidence type="ECO:0000313" key="8">
    <source>
        <dbReference type="EMBL" id="CAF1409354.1"/>
    </source>
</evidence>
<feature type="transmembrane region" description="Helical" evidence="5">
    <location>
        <begin position="56"/>
        <end position="76"/>
    </location>
</feature>
<proteinExistence type="predicted"/>
<sequence length="321" mass="38000">MNEINFTTFQDEKFVLHRVKFAILLTLQIPAILLSLLIFFYFFTHRTILHIRQNQALFLLLIINFIQLTFDLPMVIHFNRLGYVSPTKSSYCAWWTFLEYTLNAASEMLMATISIQRHILIFHANLFNNRLNRYVLHHLPLLICIIYPIILYLVIIVFDFSCDGTQWDYSSNICGLANCYLVYDKVLGSFDWVVDNGLPVVVIILANIGLIIRVLRQKRRGQGIISWKKQRKLTLQLLSISSIYFLGWFPNIFIGIIQQLFIPGFISNIQFDYIFDLLYLIYLLMPWICLGLFPEFIKWIRKFFVKEYQRGNTIRPTNHFN</sequence>
<keyword evidence="2 5" id="KW-0812">Transmembrane</keyword>
<feature type="transmembrane region" description="Helical" evidence="5">
    <location>
        <begin position="21"/>
        <end position="44"/>
    </location>
</feature>
<comment type="subcellular location">
    <subcellularLocation>
        <location evidence="1">Membrane</location>
    </subcellularLocation>
</comment>
<dbReference type="Pfam" id="PF00001">
    <property type="entry name" value="7tm_1"/>
    <property type="match status" value="1"/>
</dbReference>
<feature type="transmembrane region" description="Helical" evidence="5">
    <location>
        <begin position="273"/>
        <end position="293"/>
    </location>
</feature>
<dbReference type="PROSITE" id="PS50262">
    <property type="entry name" value="G_PROTEIN_RECEP_F1_2"/>
    <property type="match status" value="1"/>
</dbReference>
<dbReference type="EMBL" id="CAJNOR010001044">
    <property type="protein sequence ID" value="CAF1063357.1"/>
    <property type="molecule type" value="Genomic_DNA"/>
</dbReference>
<dbReference type="Gene3D" id="1.20.1070.10">
    <property type="entry name" value="Rhodopsin 7-helix transmembrane proteins"/>
    <property type="match status" value="1"/>
</dbReference>
<keyword evidence="9" id="KW-1185">Reference proteome</keyword>
<dbReference type="InterPro" id="IPR017452">
    <property type="entry name" value="GPCR_Rhodpsn_7TM"/>
</dbReference>
<dbReference type="SUPFAM" id="SSF81321">
    <property type="entry name" value="Family A G protein-coupled receptor-like"/>
    <property type="match status" value="1"/>
</dbReference>
<dbReference type="Proteomes" id="UP000663828">
    <property type="component" value="Unassembled WGS sequence"/>
</dbReference>
<accession>A0A814LHE9</accession>
<name>A0A814LHE9_ADIRI</name>